<dbReference type="GO" id="GO:0003743">
    <property type="term" value="F:translation initiation factor activity"/>
    <property type="evidence" value="ECO:0007669"/>
    <property type="project" value="UniProtKB-KW"/>
</dbReference>
<gene>
    <name evidence="6" type="primary">EIF3D</name>
</gene>
<protein>
    <recommendedName>
        <fullName evidence="8">Eukaryotic translation initiation factor 3 subunit 7</fullName>
    </recommendedName>
</protein>
<evidence type="ECO:0008006" key="8">
    <source>
        <dbReference type="Google" id="ProtNLM"/>
    </source>
</evidence>
<reference evidence="6" key="3">
    <citation type="submission" date="2025-09" db="UniProtKB">
        <authorList>
            <consortium name="Ensembl"/>
        </authorList>
    </citation>
    <scope>IDENTIFICATION</scope>
</reference>
<evidence type="ECO:0000256" key="3">
    <source>
        <dbReference type="ARBA" id="ARBA00022884"/>
    </source>
</evidence>
<dbReference type="AlphaFoldDB" id="A0A7N6AN22"/>
<organism evidence="6 7">
    <name type="scientific">Anabas testudineus</name>
    <name type="common">Climbing perch</name>
    <name type="synonym">Anthias testudineus</name>
    <dbReference type="NCBI Taxonomy" id="64144"/>
    <lineage>
        <taxon>Eukaryota</taxon>
        <taxon>Metazoa</taxon>
        <taxon>Chordata</taxon>
        <taxon>Craniata</taxon>
        <taxon>Vertebrata</taxon>
        <taxon>Euteleostomi</taxon>
        <taxon>Actinopterygii</taxon>
        <taxon>Neopterygii</taxon>
        <taxon>Teleostei</taxon>
        <taxon>Neoteleostei</taxon>
        <taxon>Acanthomorphata</taxon>
        <taxon>Anabantaria</taxon>
        <taxon>Anabantiformes</taxon>
        <taxon>Anabantoidei</taxon>
        <taxon>Anabantidae</taxon>
        <taxon>Anabas</taxon>
    </lineage>
</organism>
<evidence type="ECO:0000256" key="5">
    <source>
        <dbReference type="SAM" id="MobiDB-lite"/>
    </source>
</evidence>
<dbReference type="PANTHER" id="PTHR12399:SF0">
    <property type="entry name" value="EUKARYOTIC TRANSLATION INITIATION FACTOR 3 SUBUNIT D"/>
    <property type="match status" value="1"/>
</dbReference>
<keyword evidence="3" id="KW-0694">RNA-binding</keyword>
<keyword evidence="7" id="KW-1185">Reference proteome</keyword>
<dbReference type="Ensembl" id="ENSATET00000071227.1">
    <property type="protein sequence ID" value="ENSATEP00000049068.1"/>
    <property type="gene ID" value="ENSATEG00000020784.3"/>
</dbReference>
<evidence type="ECO:0000313" key="7">
    <source>
        <dbReference type="Proteomes" id="UP000265040"/>
    </source>
</evidence>
<keyword evidence="4" id="KW-0648">Protein biosynthesis</keyword>
<dbReference type="PANTHER" id="PTHR12399">
    <property type="entry name" value="EUKARYOTIC TRANSLATION INITIATION FACTOR 3 SUBUNIT 7"/>
    <property type="match status" value="1"/>
</dbReference>
<evidence type="ECO:0000256" key="2">
    <source>
        <dbReference type="ARBA" id="ARBA00022540"/>
    </source>
</evidence>
<dbReference type="GO" id="GO:0005852">
    <property type="term" value="C:eukaryotic translation initiation factor 3 complex"/>
    <property type="evidence" value="ECO:0007669"/>
    <property type="project" value="InterPro"/>
</dbReference>
<accession>A0A7N6AN22</accession>
<keyword evidence="2" id="KW-0396">Initiation factor</keyword>
<proteinExistence type="predicted"/>
<name>A0A7N6AN22_ANATE</name>
<dbReference type="GeneTree" id="ENSGT00390000002667"/>
<feature type="compositionally biased region" description="Acidic residues" evidence="5">
    <location>
        <begin position="416"/>
        <end position="434"/>
    </location>
</feature>
<reference evidence="6" key="1">
    <citation type="submission" date="2021-04" db="EMBL/GenBank/DDBJ databases">
        <authorList>
            <consortium name="Wellcome Sanger Institute Data Sharing"/>
        </authorList>
    </citation>
    <scope>NUCLEOTIDE SEQUENCE [LARGE SCALE GENOMIC DNA]</scope>
</reference>
<keyword evidence="1" id="KW-0963">Cytoplasm</keyword>
<evidence type="ECO:0000313" key="6">
    <source>
        <dbReference type="Ensembl" id="ENSATEP00000049068.1"/>
    </source>
</evidence>
<dbReference type="Proteomes" id="UP000265040">
    <property type="component" value="Chromosome 8"/>
</dbReference>
<dbReference type="GO" id="GO:0003723">
    <property type="term" value="F:RNA binding"/>
    <property type="evidence" value="ECO:0007669"/>
    <property type="project" value="UniProtKB-KW"/>
</dbReference>
<reference evidence="6" key="2">
    <citation type="submission" date="2025-08" db="UniProtKB">
        <authorList>
            <consortium name="Ensembl"/>
        </authorList>
    </citation>
    <scope>IDENTIFICATION</scope>
</reference>
<feature type="region of interest" description="Disordered" evidence="5">
    <location>
        <begin position="410"/>
        <end position="434"/>
    </location>
</feature>
<evidence type="ECO:0000256" key="1">
    <source>
        <dbReference type="ARBA" id="ARBA00022490"/>
    </source>
</evidence>
<dbReference type="Pfam" id="PF05091">
    <property type="entry name" value="eIF-3_zeta"/>
    <property type="match status" value="1"/>
</dbReference>
<sequence length="434" mass="51040">MAKFHAPVIQDNPSGWGPCAVPEKFKDMPYQPFSKGDRLGKVADWTGATYQDKRYTNKYSSQFGGGSQYAYFHEEDETSFQLVDTAKTQKTAYQRNRMRFAQRNLRRDKDRRNLTQFNMQTLPKSAKQKERDRMRLQKKFQKQFGVRQKWDQKSQLKPRDSSVEVRSDWEVKEEMDFPRLMKMRYMEVADPVDIECCGALEYYDKAFDRITTRNEKQLKKRYKFPNSNPFVEEDMDKSEVASVAYRYRHWKLGDDIDLIVRCEHDGVMTGANGEVSFVNIKTLNEWDSRYCNGVDWRQKLDSQRGAVLATELKNNSYKLARWTCCAMLAGSEYLKLGYVSRYHVKDSARHVILGTQQFKPNEFASQINLSMENAWGILRCVIDICRKLDEGKYLILKDPNKQVIRVYSLPDGTFSSDEEEEEEEDEEDEEEEEL</sequence>
<evidence type="ECO:0000256" key="4">
    <source>
        <dbReference type="ARBA" id="ARBA00022917"/>
    </source>
</evidence>
<dbReference type="InterPro" id="IPR007783">
    <property type="entry name" value="eIF3d"/>
</dbReference>